<evidence type="ECO:0000313" key="1">
    <source>
        <dbReference type="EMBL" id="GBR74989.1"/>
    </source>
</evidence>
<organism evidence="1 2">
    <name type="scientific">Termititenax aidoneus</name>
    <dbReference type="NCBI Taxonomy" id="2218524"/>
    <lineage>
        <taxon>Bacteria</taxon>
        <taxon>Bacillati</taxon>
        <taxon>Candidatus Margulisiibacteriota</taxon>
        <taxon>Candidatus Termititenacia</taxon>
        <taxon>Candidatus Termititenacales</taxon>
        <taxon>Candidatus Termititenacaceae</taxon>
        <taxon>Candidatus Termititenax</taxon>
    </lineage>
</organism>
<evidence type="ECO:0000313" key="2">
    <source>
        <dbReference type="Proteomes" id="UP000269352"/>
    </source>
</evidence>
<accession>A0A388TDJ3</accession>
<name>A0A388TDJ3_TERA1</name>
<dbReference type="Proteomes" id="UP000269352">
    <property type="component" value="Unassembled WGS sequence"/>
</dbReference>
<gene>
    <name evidence="1" type="ORF">NO1_2069</name>
</gene>
<dbReference type="EMBL" id="BGZN01000124">
    <property type="protein sequence ID" value="GBR74989.1"/>
    <property type="molecule type" value="Genomic_DNA"/>
</dbReference>
<dbReference type="AlphaFoldDB" id="A0A388TDJ3"/>
<sequence>MYTKLLAIANNIIQHGSARLIAAILNEIKGKEISTQTAAMINNIIEGLQLASTLQELMAYAQIHLLRLRNEPNGLALYAFYLKEIRQYIVFSLRAPEQTLPEPDFALYSALEIKKLSASWHNSKARFELDASESLKLSFGEGNFVNLHAKQIKLQNSNLSQNQKNTKQLKILDVVREANLKWEIIQNAKTPENLIQEFPDATYVELSPTITEFKIKLDTNDNYYIRLLWNTAPKNNERNIAELSFEEAALSAKYWHKGIERNLTFSDRETEKLFKEGSANFQGFSVRKALELIGLLNKYTSWDSFQHAARKEFPGSNPEQVSVNGKPTYSVRINDCVRLLFDMPQSGSYAAHVRIHMNYHDLLN</sequence>
<proteinExistence type="predicted"/>
<comment type="caution">
    <text evidence="1">The sequence shown here is derived from an EMBL/GenBank/DDBJ whole genome shotgun (WGS) entry which is preliminary data.</text>
</comment>
<reference evidence="1 2" key="1">
    <citation type="journal article" date="2019" name="ISME J.">
        <title>Genome analyses of uncultured TG2/ZB3 bacteria in 'Margulisbacteria' specifically attached to ectosymbiotic spirochetes of protists in the termite gut.</title>
        <authorList>
            <person name="Utami Y.D."/>
            <person name="Kuwahara H."/>
            <person name="Igai K."/>
            <person name="Murakami T."/>
            <person name="Sugaya K."/>
            <person name="Morikawa T."/>
            <person name="Nagura Y."/>
            <person name="Yuki M."/>
            <person name="Deevong P."/>
            <person name="Inoue T."/>
            <person name="Kihara K."/>
            <person name="Lo N."/>
            <person name="Yamada A."/>
            <person name="Ohkuma M."/>
            <person name="Hongoh Y."/>
        </authorList>
    </citation>
    <scope>NUCLEOTIDE SEQUENCE [LARGE SCALE GENOMIC DNA]</scope>
    <source>
        <strain evidence="1">NkOx7-01</strain>
    </source>
</reference>
<keyword evidence="2" id="KW-1185">Reference proteome</keyword>
<protein>
    <submittedName>
        <fullName evidence="1">Uncharacterized protein</fullName>
    </submittedName>
</protein>